<organism evidence="5 6">
    <name type="scientific">Sporomusa termitida</name>
    <dbReference type="NCBI Taxonomy" id="2377"/>
    <lineage>
        <taxon>Bacteria</taxon>
        <taxon>Bacillati</taxon>
        <taxon>Bacillota</taxon>
        <taxon>Negativicutes</taxon>
        <taxon>Selenomonadales</taxon>
        <taxon>Sporomusaceae</taxon>
        <taxon>Sporomusa</taxon>
    </lineage>
</organism>
<name>A0A517E1A0_9FIRM</name>
<evidence type="ECO:0000256" key="1">
    <source>
        <dbReference type="ARBA" id="ARBA00004418"/>
    </source>
</evidence>
<dbReference type="RefSeq" id="WP_170233412.1">
    <property type="nucleotide sequence ID" value="NZ_CP036260.1"/>
</dbReference>
<keyword evidence="6" id="KW-1185">Reference proteome</keyword>
<dbReference type="Proteomes" id="UP000320776">
    <property type="component" value="Plasmid pSPTER"/>
</dbReference>
<dbReference type="KEGG" id="sted:SPTER_48740"/>
<dbReference type="AlphaFoldDB" id="A0A517E1A0"/>
<dbReference type="PANTHER" id="PTHR30024">
    <property type="entry name" value="ALIPHATIC SULFONATES-BINDING PROTEIN-RELATED"/>
    <property type="match status" value="1"/>
</dbReference>
<dbReference type="Gene3D" id="3.40.190.10">
    <property type="entry name" value="Periplasmic binding protein-like II"/>
    <property type="match status" value="2"/>
</dbReference>
<comment type="subcellular location">
    <subcellularLocation>
        <location evidence="1">Periplasm</location>
    </subcellularLocation>
</comment>
<feature type="domain" description="SsuA/THI5-like" evidence="4">
    <location>
        <begin position="47"/>
        <end position="251"/>
    </location>
</feature>
<dbReference type="InterPro" id="IPR015168">
    <property type="entry name" value="SsuA/THI5"/>
</dbReference>
<evidence type="ECO:0000313" key="5">
    <source>
        <dbReference type="EMBL" id="QDR83384.1"/>
    </source>
</evidence>
<dbReference type="PANTHER" id="PTHR30024:SF47">
    <property type="entry name" value="TAURINE-BINDING PERIPLASMIC PROTEIN"/>
    <property type="match status" value="1"/>
</dbReference>
<dbReference type="EMBL" id="CP036260">
    <property type="protein sequence ID" value="QDR83384.1"/>
    <property type="molecule type" value="Genomic_DNA"/>
</dbReference>
<keyword evidence="5" id="KW-0614">Plasmid</keyword>
<geneLocation type="plasmid" evidence="6">
    <name>pspter</name>
</geneLocation>
<dbReference type="SUPFAM" id="SSF53850">
    <property type="entry name" value="Periplasmic binding protein-like II"/>
    <property type="match status" value="1"/>
</dbReference>
<evidence type="ECO:0000256" key="3">
    <source>
        <dbReference type="ARBA" id="ARBA00022729"/>
    </source>
</evidence>
<gene>
    <name evidence="5" type="ORF">SPTER_48740</name>
</gene>
<protein>
    <submittedName>
        <fullName evidence="5">ABC transporter, substrate-binding protein, aliphatic sulfonates family</fullName>
    </submittedName>
</protein>
<proteinExistence type="inferred from homology"/>
<evidence type="ECO:0000313" key="6">
    <source>
        <dbReference type="Proteomes" id="UP000320776"/>
    </source>
</evidence>
<dbReference type="GO" id="GO:0042597">
    <property type="term" value="C:periplasmic space"/>
    <property type="evidence" value="ECO:0007669"/>
    <property type="project" value="UniProtKB-SubCell"/>
</dbReference>
<evidence type="ECO:0000259" key="4">
    <source>
        <dbReference type="Pfam" id="PF09084"/>
    </source>
</evidence>
<accession>A0A517E1A0</accession>
<comment type="similarity">
    <text evidence="2">Belongs to the bacterial solute-binding protein SsuA/TauA family.</text>
</comment>
<sequence length="319" mass="34056">MKKVLTTMSALALIAVFTLLLVGWGGASVSAAPAPLTRIVVADTPSTHHLNLYVAKEKGLFDKYGLDVVIREVQDASAARDAVISRAADIYWACPTAVMTAVARGAPIEFIAQVKKPCTSVLAVSPNSGIRTVADLNGKTIGGLSPSCCAVIFIQKLAKDAGVSFKLVNLAGGAAIAALKANQVDGIIVEEPHASIAELAGYTTLFRDKLQDSTCRTINANKYFIDQNTDAAKKFIKAIDEANALIRQNPVAEDIVQIAVKYTRAPAEAIRRGNHRLGFTTQLTTDLHKALGDFLVEQKIINKNPIPGAFAEEFKGITW</sequence>
<evidence type="ECO:0000256" key="2">
    <source>
        <dbReference type="ARBA" id="ARBA00010742"/>
    </source>
</evidence>
<reference evidence="5 6" key="1">
    <citation type="submission" date="2019-02" db="EMBL/GenBank/DDBJ databases">
        <title>Closed genome of Sporomusa termitida DSM 4440.</title>
        <authorList>
            <person name="Poehlein A."/>
            <person name="Daniel R."/>
        </authorList>
    </citation>
    <scope>NUCLEOTIDE SEQUENCE [LARGE SCALE GENOMIC DNA]</scope>
    <source>
        <strain evidence="5 6">DSM 4440</strain>
        <plasmid evidence="6">pspter</plasmid>
    </source>
</reference>
<dbReference type="Pfam" id="PF09084">
    <property type="entry name" value="NMT1"/>
    <property type="match status" value="1"/>
</dbReference>
<keyword evidence="3" id="KW-0732">Signal</keyword>